<dbReference type="InterPro" id="IPR005358">
    <property type="entry name" value="Puta_zinc/iron-chelating_dom"/>
</dbReference>
<dbReference type="KEGG" id="zpl:ZBT109_0633"/>
<dbReference type="InterPro" id="IPR008228">
    <property type="entry name" value="UCP006173"/>
</dbReference>
<dbReference type="RefSeq" id="WP_027705074.1">
    <property type="nucleotide sequence ID" value="NZ_AP018933.1"/>
</dbReference>
<sequence>MSTVAVPELRERFWERYSLEEMTDAEWEALCDGCGQCCQIKLEDPDSGERAITDVVCRLMDTTTARCSDYDNRFSRVPECLQLSRDKLEEYSWLPNSCAYRRLYEHRALAGWHPLRAGSDRRMREKGISVAGRVYSEANVTDAQLDDHIIAILPIAPSFR</sequence>
<evidence type="ECO:0000313" key="1">
    <source>
        <dbReference type="EMBL" id="BBG29411.1"/>
    </source>
</evidence>
<dbReference type="PANTHER" id="PTHR37421:SF1">
    <property type="entry name" value="UPF0260 PROTEIN YCGN"/>
    <property type="match status" value="1"/>
</dbReference>
<gene>
    <name evidence="1" type="ORF">ZBT109_0633</name>
</gene>
<dbReference type="Pfam" id="PF03692">
    <property type="entry name" value="CxxCxxCC"/>
    <property type="match status" value="1"/>
</dbReference>
<evidence type="ECO:0000313" key="2">
    <source>
        <dbReference type="Proteomes" id="UP000267342"/>
    </source>
</evidence>
<reference evidence="1 2" key="1">
    <citation type="submission" date="2018-09" db="EMBL/GenBank/DDBJ databases">
        <title>Zymobacter palmae IAM14233 (=T109) whole genome analysis.</title>
        <authorList>
            <person name="Yanase H."/>
        </authorList>
    </citation>
    <scope>NUCLEOTIDE SEQUENCE [LARGE SCALE GENOMIC DNA]</scope>
    <source>
        <strain evidence="1 2">IAM14233</strain>
    </source>
</reference>
<keyword evidence="2" id="KW-1185">Reference proteome</keyword>
<protein>
    <submittedName>
        <fullName evidence="1">Uncharacterized conserved protein</fullName>
    </submittedName>
</protein>
<dbReference type="AlphaFoldDB" id="A0A348HCQ9"/>
<dbReference type="NCBIfam" id="NF003501">
    <property type="entry name" value="PRK05170.1-5"/>
    <property type="match status" value="1"/>
</dbReference>
<dbReference type="NCBIfam" id="NF003507">
    <property type="entry name" value="PRK05170.2-5"/>
    <property type="match status" value="1"/>
</dbReference>
<dbReference type="PANTHER" id="PTHR37421">
    <property type="entry name" value="UPF0260 PROTEIN YCGN"/>
    <property type="match status" value="1"/>
</dbReference>
<organism evidence="1 2">
    <name type="scientific">Zymobacter palmae</name>
    <dbReference type="NCBI Taxonomy" id="33074"/>
    <lineage>
        <taxon>Bacteria</taxon>
        <taxon>Pseudomonadati</taxon>
        <taxon>Pseudomonadota</taxon>
        <taxon>Gammaproteobacteria</taxon>
        <taxon>Oceanospirillales</taxon>
        <taxon>Halomonadaceae</taxon>
        <taxon>Zymobacter group</taxon>
        <taxon>Zymobacter</taxon>
    </lineage>
</organism>
<dbReference type="STRING" id="1123510.GCA_000620025_01948"/>
<dbReference type="PIRSF" id="PIRSF006173">
    <property type="entry name" value="UCP006173"/>
    <property type="match status" value="1"/>
</dbReference>
<accession>A0A348HCQ9</accession>
<name>A0A348HCQ9_9GAMM</name>
<dbReference type="OrthoDB" id="9786855at2"/>
<dbReference type="EMBL" id="AP018933">
    <property type="protein sequence ID" value="BBG29411.1"/>
    <property type="molecule type" value="Genomic_DNA"/>
</dbReference>
<dbReference type="Proteomes" id="UP000267342">
    <property type="component" value="Chromosome"/>
</dbReference>
<proteinExistence type="predicted"/>